<dbReference type="InterPro" id="IPR018392">
    <property type="entry name" value="LysM"/>
</dbReference>
<proteinExistence type="predicted"/>
<dbReference type="SMART" id="SM00257">
    <property type="entry name" value="LysM"/>
    <property type="match status" value="1"/>
</dbReference>
<dbReference type="CDD" id="cd00118">
    <property type="entry name" value="LysM"/>
    <property type="match status" value="1"/>
</dbReference>
<accession>A0A067NTW7</accession>
<keyword evidence="1" id="KW-0812">Transmembrane</keyword>
<reference evidence="4" key="1">
    <citation type="journal article" date="2014" name="Proc. Natl. Acad. Sci. U.S.A.">
        <title>Extensive sampling of basidiomycete genomes demonstrates inadequacy of the white-rot/brown-rot paradigm for wood decay fungi.</title>
        <authorList>
            <person name="Riley R."/>
            <person name="Salamov A.A."/>
            <person name="Brown D.W."/>
            <person name="Nagy L.G."/>
            <person name="Floudas D."/>
            <person name="Held B.W."/>
            <person name="Levasseur A."/>
            <person name="Lombard V."/>
            <person name="Morin E."/>
            <person name="Otillar R."/>
            <person name="Lindquist E.A."/>
            <person name="Sun H."/>
            <person name="LaButti K.M."/>
            <person name="Schmutz J."/>
            <person name="Jabbour D."/>
            <person name="Luo H."/>
            <person name="Baker S.E."/>
            <person name="Pisabarro A.G."/>
            <person name="Walton J.D."/>
            <person name="Blanchette R.A."/>
            <person name="Henrissat B."/>
            <person name="Martin F."/>
            <person name="Cullen D."/>
            <person name="Hibbett D.S."/>
            <person name="Grigoriev I.V."/>
        </authorList>
    </citation>
    <scope>NUCLEOTIDE SEQUENCE [LARGE SCALE GENOMIC DNA]</scope>
    <source>
        <strain evidence="4">PC15</strain>
    </source>
</reference>
<keyword evidence="1" id="KW-1133">Transmembrane helix</keyword>
<organism evidence="3 4">
    <name type="scientific">Pleurotus ostreatus (strain PC15)</name>
    <name type="common">Oyster mushroom</name>
    <dbReference type="NCBI Taxonomy" id="1137138"/>
    <lineage>
        <taxon>Eukaryota</taxon>
        <taxon>Fungi</taxon>
        <taxon>Dikarya</taxon>
        <taxon>Basidiomycota</taxon>
        <taxon>Agaricomycotina</taxon>
        <taxon>Agaricomycetes</taxon>
        <taxon>Agaricomycetidae</taxon>
        <taxon>Agaricales</taxon>
        <taxon>Pleurotineae</taxon>
        <taxon>Pleurotaceae</taxon>
        <taxon>Pleurotus</taxon>
    </lineage>
</organism>
<dbReference type="OrthoDB" id="2107166at2759"/>
<evidence type="ECO:0000313" key="3">
    <source>
        <dbReference type="EMBL" id="KDQ31528.1"/>
    </source>
</evidence>
<name>A0A067NTW7_PLEO1</name>
<dbReference type="Gene3D" id="3.10.350.10">
    <property type="entry name" value="LysM domain"/>
    <property type="match status" value="1"/>
</dbReference>
<dbReference type="PROSITE" id="PS51782">
    <property type="entry name" value="LYSM"/>
    <property type="match status" value="1"/>
</dbReference>
<dbReference type="Proteomes" id="UP000027073">
    <property type="component" value="Unassembled WGS sequence"/>
</dbReference>
<sequence>MGRWTQYDEDEYRLPAGMKRVGYDADTGRYQYRNAGGQLYEGPEGSQFGELTRVGSAPITTSNEDDDDLEALPARADGYQPLATDGITRHRYNIESPYRILFPFFLGIGVILLLVWRLVLSPGLSPPKPLCPEDTQSYLVQPGDNCWEIAHSHGCPWAEFQKLNSNVNCDRLTPGAVVCLPGADSLT</sequence>
<protein>
    <submittedName>
        <fullName evidence="3">Carbohydrate-binding module family 50 protein</fullName>
    </submittedName>
</protein>
<evidence type="ECO:0000259" key="2">
    <source>
        <dbReference type="PROSITE" id="PS51782"/>
    </source>
</evidence>
<dbReference type="AlphaFoldDB" id="A0A067NTW7"/>
<keyword evidence="1" id="KW-0472">Membrane</keyword>
<evidence type="ECO:0000313" key="4">
    <source>
        <dbReference type="Proteomes" id="UP000027073"/>
    </source>
</evidence>
<evidence type="ECO:0000256" key="1">
    <source>
        <dbReference type="SAM" id="Phobius"/>
    </source>
</evidence>
<dbReference type="Pfam" id="PF01476">
    <property type="entry name" value="LysM"/>
    <property type="match status" value="1"/>
</dbReference>
<dbReference type="EMBL" id="KL198006">
    <property type="protein sequence ID" value="KDQ31528.1"/>
    <property type="molecule type" value="Genomic_DNA"/>
</dbReference>
<dbReference type="InterPro" id="IPR036779">
    <property type="entry name" value="LysM_dom_sf"/>
</dbReference>
<feature type="domain" description="LysM" evidence="2">
    <location>
        <begin position="136"/>
        <end position="180"/>
    </location>
</feature>
<dbReference type="InParanoid" id="A0A067NTW7"/>
<dbReference type="SUPFAM" id="SSF54106">
    <property type="entry name" value="LysM domain"/>
    <property type="match status" value="1"/>
</dbReference>
<gene>
    <name evidence="3" type="ORF">PLEOSDRAFT_1088809</name>
</gene>
<dbReference type="HOGENOM" id="CLU_090055_0_0_1"/>
<feature type="transmembrane region" description="Helical" evidence="1">
    <location>
        <begin position="100"/>
        <end position="119"/>
    </location>
</feature>
<dbReference type="VEuPathDB" id="FungiDB:PLEOSDRAFT_1088809"/>